<dbReference type="AlphaFoldDB" id="A0A0B6D4I8"/>
<dbReference type="PROSITE" id="PS51257">
    <property type="entry name" value="PROKAR_LIPOPROTEIN"/>
    <property type="match status" value="1"/>
</dbReference>
<evidence type="ECO:0008006" key="3">
    <source>
        <dbReference type="Google" id="ProtNLM"/>
    </source>
</evidence>
<dbReference type="OrthoDB" id="5605653at2"/>
<dbReference type="RefSeq" id="WP_044525789.1">
    <property type="nucleotide sequence ID" value="NZ_CP009440.1"/>
</dbReference>
<evidence type="ECO:0000313" key="1">
    <source>
        <dbReference type="EMBL" id="AJI53227.1"/>
    </source>
</evidence>
<organism evidence="1 2">
    <name type="scientific">Francisella philomiragia</name>
    <dbReference type="NCBI Taxonomy" id="28110"/>
    <lineage>
        <taxon>Bacteria</taxon>
        <taxon>Pseudomonadati</taxon>
        <taxon>Pseudomonadota</taxon>
        <taxon>Gammaproteobacteria</taxon>
        <taxon>Thiotrichales</taxon>
        <taxon>Francisellaceae</taxon>
        <taxon>Francisella</taxon>
    </lineage>
</organism>
<gene>
    <name evidence="1" type="ORF">LA55_558</name>
</gene>
<dbReference type="Proteomes" id="UP000031830">
    <property type="component" value="Chromosome"/>
</dbReference>
<proteinExistence type="predicted"/>
<name>A0A0B6D4I8_9GAMM</name>
<reference evidence="1 2" key="1">
    <citation type="journal article" date="2015" name="Genome Announc.">
        <title>Genome sequencing of 18 francisella strains to aid in assay development and testing.</title>
        <authorList>
            <person name="Johnson S.L."/>
            <person name="Daligault H.E."/>
            <person name="Davenport K.W."/>
            <person name="Coyne S.R."/>
            <person name="Frey K.G."/>
            <person name="Koroleva G.I."/>
            <person name="Broomall S.M."/>
            <person name="Bishop-Lilly K.A."/>
            <person name="Bruce D.C."/>
            <person name="Chertkov O."/>
            <person name="Freitas T."/>
            <person name="Jaissle J."/>
            <person name="Ladner J.T."/>
            <person name="Rosenzweig C.N."/>
            <person name="Gibbons H.S."/>
            <person name="Palacios G.F."/>
            <person name="Redden C.L."/>
            <person name="Xu Y."/>
            <person name="Minogue T.D."/>
            <person name="Chain P.S."/>
        </authorList>
    </citation>
    <scope>NUCLEOTIDE SEQUENCE [LARGE SCALE GENOMIC DNA]</scope>
    <source>
        <strain evidence="1 2">GA01-2794</strain>
    </source>
</reference>
<sequence>MKKKLSLISVVFFLLIISSCAIISQDEFVYLGHPKSLSDYHIYYDKTEKLYLFIDTKGCFYKSEESGTCFALDESETKYFLDNVLPKMIAAEHKVIKHKQKLLKYLKETNKKIIRKAVKINYEVKPVKQIDIDNHKEYHLVNQKYNLEANLVVIENNDDILVLYSVRIPEAMKKQKTPNKPFLLDPEYLQKIMNKDFIARAESYHSNKKAVKKAKQDEFDNFLNNDVDI</sequence>
<protein>
    <recommendedName>
        <fullName evidence="3">Lipoprotein</fullName>
    </recommendedName>
</protein>
<dbReference type="KEGG" id="fpz:LA55_558"/>
<accession>A0A0B6D4I8</accession>
<dbReference type="EMBL" id="CP009440">
    <property type="protein sequence ID" value="AJI53227.1"/>
    <property type="molecule type" value="Genomic_DNA"/>
</dbReference>
<evidence type="ECO:0000313" key="2">
    <source>
        <dbReference type="Proteomes" id="UP000031830"/>
    </source>
</evidence>